<dbReference type="AlphaFoldDB" id="A0A483CR76"/>
<name>A0A483CR76_9EURY</name>
<feature type="domain" description="Endonuclease GajA/Old nuclease/RecF-like AAA" evidence="1">
    <location>
        <begin position="1"/>
        <end position="47"/>
    </location>
</feature>
<feature type="domain" description="ATPase AAA-type core" evidence="2">
    <location>
        <begin position="295"/>
        <end position="366"/>
    </location>
</feature>
<keyword evidence="4" id="KW-1185">Reference proteome</keyword>
<dbReference type="InterPro" id="IPR003959">
    <property type="entry name" value="ATPase_AAA_core"/>
</dbReference>
<dbReference type="GO" id="GO:0005524">
    <property type="term" value="F:ATP binding"/>
    <property type="evidence" value="ECO:0007669"/>
    <property type="project" value="InterPro"/>
</dbReference>
<dbReference type="EMBL" id="PGCL01000001">
    <property type="protein sequence ID" value="TAJ45615.1"/>
    <property type="molecule type" value="Genomic_DNA"/>
</dbReference>
<protein>
    <recommendedName>
        <fullName evidence="5">ATPase</fullName>
    </recommendedName>
</protein>
<dbReference type="RefSeq" id="WP_130645977.1">
    <property type="nucleotide sequence ID" value="NZ_PGCL01000001.1"/>
</dbReference>
<dbReference type="InterPro" id="IPR014555">
    <property type="entry name" value="RecF-like"/>
</dbReference>
<evidence type="ECO:0000313" key="3">
    <source>
        <dbReference type="EMBL" id="TAJ45615.1"/>
    </source>
</evidence>
<evidence type="ECO:0000259" key="1">
    <source>
        <dbReference type="Pfam" id="PF13175"/>
    </source>
</evidence>
<dbReference type="InterPro" id="IPR041685">
    <property type="entry name" value="AAA_GajA/Old/RecF-like"/>
</dbReference>
<organism evidence="3 4">
    <name type="scientific">Methanofollis fontis</name>
    <dbReference type="NCBI Taxonomy" id="2052832"/>
    <lineage>
        <taxon>Archaea</taxon>
        <taxon>Methanobacteriati</taxon>
        <taxon>Methanobacteriota</taxon>
        <taxon>Stenosarchaea group</taxon>
        <taxon>Methanomicrobia</taxon>
        <taxon>Methanomicrobiales</taxon>
        <taxon>Methanomicrobiaceae</taxon>
        <taxon>Methanofollis</taxon>
    </lineage>
</organism>
<dbReference type="Pfam" id="PF13304">
    <property type="entry name" value="AAA_21"/>
    <property type="match status" value="1"/>
</dbReference>
<gene>
    <name evidence="3" type="ORF">CUJ86_02520</name>
</gene>
<dbReference type="Gene3D" id="3.40.50.300">
    <property type="entry name" value="P-loop containing nucleotide triphosphate hydrolases"/>
    <property type="match status" value="2"/>
</dbReference>
<dbReference type="CDD" id="cd00267">
    <property type="entry name" value="ABC_ATPase"/>
    <property type="match status" value="1"/>
</dbReference>
<dbReference type="PIRSF" id="PIRSF029347">
    <property type="entry name" value="RecF"/>
    <property type="match status" value="1"/>
</dbReference>
<evidence type="ECO:0000259" key="2">
    <source>
        <dbReference type="Pfam" id="PF13304"/>
    </source>
</evidence>
<dbReference type="OrthoDB" id="25344at2157"/>
<dbReference type="GO" id="GO:0016887">
    <property type="term" value="F:ATP hydrolysis activity"/>
    <property type="evidence" value="ECO:0007669"/>
    <property type="project" value="InterPro"/>
</dbReference>
<dbReference type="PANTHER" id="PTHR40396:SF1">
    <property type="entry name" value="ATPASE AAA-TYPE CORE DOMAIN-CONTAINING PROTEIN"/>
    <property type="match status" value="1"/>
</dbReference>
<dbReference type="InterPro" id="IPR027417">
    <property type="entry name" value="P-loop_NTPase"/>
</dbReference>
<accession>A0A483CR76</accession>
<dbReference type="PANTHER" id="PTHR40396">
    <property type="entry name" value="ATPASE-LIKE PROTEIN"/>
    <property type="match status" value="1"/>
</dbReference>
<reference evidence="3 4" key="1">
    <citation type="submission" date="2017-11" db="EMBL/GenBank/DDBJ databases">
        <title>Isolation and Characterization of Methanofollis Species from Methane Seep Offshore SW Taiwan.</title>
        <authorList>
            <person name="Teng N.-H."/>
            <person name="Lai M.-C."/>
            <person name="Chen S.-C."/>
        </authorList>
    </citation>
    <scope>NUCLEOTIDE SEQUENCE [LARGE SCALE GENOMIC DNA]</scope>
    <source>
        <strain evidence="3 4">FWC-SCC2</strain>
    </source>
</reference>
<evidence type="ECO:0000313" key="4">
    <source>
        <dbReference type="Proteomes" id="UP000292580"/>
    </source>
</evidence>
<dbReference type="SUPFAM" id="SSF52540">
    <property type="entry name" value="P-loop containing nucleoside triphosphate hydrolases"/>
    <property type="match status" value="1"/>
</dbReference>
<proteinExistence type="predicted"/>
<evidence type="ECO:0008006" key="5">
    <source>
        <dbReference type="Google" id="ProtNLM"/>
    </source>
</evidence>
<sequence length="414" mass="45400">MKIAGIVVRNFKSFRDADVRLGPFSVVIGPNAAGKSNFVEVFSFLSDCARDGLADAVSLQGGAAYIRNLRAPPGEETLVSVVLDADGAPVRVRFFRNGGRVIEASVERCTYSLSLRCSGAACSVVSEEIAASCTYTVVGPGDVSPLCDGMIRLLRSVDGVVTCHVEPAACAPEPDCTPLAAAPLAPDESMLENPVIYPSFSPLVYQVRNFFRDLGHYDIDPRLAKRAAEVSGRASLERDGSNLAVVLRAILADPDRRRRAWGHIRDLLPYIEEVSVEGVTERVVMTTLQERYAPGTIPSFLISDGTINLTAMVVLLYFEDRPVVIIEEPERNIHPHLIARLVAMMQDVSDHLGRQVLVTTHHPEVVKYAGREDILLVRRDDEGNSVISRPSEREDLEVFLETMGIDELYVQDLL</sequence>
<dbReference type="Pfam" id="PF13175">
    <property type="entry name" value="AAA_15"/>
    <property type="match status" value="1"/>
</dbReference>
<dbReference type="Proteomes" id="UP000292580">
    <property type="component" value="Unassembled WGS sequence"/>
</dbReference>
<comment type="caution">
    <text evidence="3">The sequence shown here is derived from an EMBL/GenBank/DDBJ whole genome shotgun (WGS) entry which is preliminary data.</text>
</comment>